<evidence type="ECO:0000256" key="8">
    <source>
        <dbReference type="ARBA" id="ARBA00022840"/>
    </source>
</evidence>
<dbReference type="InterPro" id="IPR011054">
    <property type="entry name" value="Rudment_hybrid_motif"/>
</dbReference>
<proteinExistence type="inferred from homology"/>
<dbReference type="PROSITE" id="PS50975">
    <property type="entry name" value="ATP_GRASP"/>
    <property type="match status" value="1"/>
</dbReference>
<dbReference type="EMBL" id="JALLPB020000475">
    <property type="protein sequence ID" value="KAL3808724.1"/>
    <property type="molecule type" value="Genomic_DNA"/>
</dbReference>
<dbReference type="PIRSF" id="PIRSF001340">
    <property type="entry name" value="AIR_carboxylase"/>
    <property type="match status" value="1"/>
</dbReference>
<dbReference type="PANTHER" id="PTHR11609:SF5">
    <property type="entry name" value="PHOSPHORIBOSYLAMINOIMIDAZOLE CARBOXYLASE"/>
    <property type="match status" value="1"/>
</dbReference>
<dbReference type="InterPro" id="IPR033747">
    <property type="entry name" value="PurE_ClassI"/>
</dbReference>
<dbReference type="AlphaFoldDB" id="A0ABD3R7P1"/>
<evidence type="ECO:0000256" key="11">
    <source>
        <dbReference type="PROSITE-ProRule" id="PRU00409"/>
    </source>
</evidence>
<accession>A0ABD3R7P1</accession>
<dbReference type="InterPro" id="IPR003135">
    <property type="entry name" value="ATP-grasp_carboxylate-amine"/>
</dbReference>
<evidence type="ECO:0000256" key="9">
    <source>
        <dbReference type="ARBA" id="ARBA00023239"/>
    </source>
</evidence>
<dbReference type="Pfam" id="PF00731">
    <property type="entry name" value="AIRC"/>
    <property type="match status" value="1"/>
</dbReference>
<dbReference type="HAMAP" id="MF_01929">
    <property type="entry name" value="PurE_classI"/>
    <property type="match status" value="1"/>
</dbReference>
<dbReference type="Pfam" id="PF02222">
    <property type="entry name" value="ATP-grasp"/>
    <property type="match status" value="1"/>
</dbReference>
<dbReference type="SUPFAM" id="SSF56059">
    <property type="entry name" value="Glutathione synthetase ATP-binding domain-like"/>
    <property type="match status" value="1"/>
</dbReference>
<dbReference type="InterPro" id="IPR016185">
    <property type="entry name" value="PreATP-grasp_dom_sf"/>
</dbReference>
<protein>
    <recommendedName>
        <fullName evidence="4">phosphoribosylaminoimidazole carboxylase</fullName>
        <ecNumber evidence="4">4.1.1.21</ecNumber>
    </recommendedName>
    <alternativeName>
        <fullName evidence="10">AIR carboxylase</fullName>
    </alternativeName>
</protein>
<dbReference type="Gene3D" id="3.40.50.1970">
    <property type="match status" value="1"/>
</dbReference>
<dbReference type="Gene3D" id="3.30.1490.20">
    <property type="entry name" value="ATP-grasp fold, A domain"/>
    <property type="match status" value="1"/>
</dbReference>
<dbReference type="EC" id="4.1.1.21" evidence="4"/>
<evidence type="ECO:0000256" key="10">
    <source>
        <dbReference type="ARBA" id="ARBA00031607"/>
    </source>
</evidence>
<dbReference type="SUPFAM" id="SSF52255">
    <property type="entry name" value="N5-CAIR mutase (phosphoribosylaminoimidazole carboxylase, PurE)"/>
    <property type="match status" value="1"/>
</dbReference>
<keyword evidence="8 11" id="KW-0067">ATP-binding</keyword>
<dbReference type="Pfam" id="PF17769">
    <property type="entry name" value="PurK_C"/>
    <property type="match status" value="1"/>
</dbReference>
<sequence>MSDGGGDVPRGDDIGGPSPPSYSSSSSSSSTPLCVGCVGGGQLGRMMALESPRLNVSMKFLDGLVGADCPAAQVVGAESCVRDGGSLYDEAKMRDLWDMGCDVITVEIEHVGVDGLMNMERDGINVQPSGRVIGIIQDKFAQKASAMTREYFSKHDIPLPPYVDISDVDSIRNAASSLGLPLMLKSRRGAYDGRGNTVLRDISDDAVIAALSDLGLTIIGRGEVVGTIVSAAGDGESSSSSSSSSSSGGLLYAEGWVNFHSEVGVMVVRSTTGEVRSYPATTAIQTDSICRVVLVPARNVPESVRRKCEDVARNAVSCLGDGATGVFGVELFLVNNENGLDVLLNEVAPRPHNTGHYTQDACAVSQFENHLRAVCGLPLGSTDLIVGAAAMVNVLGSPSGGIDRTMRGINAAMSMPRAVVHWYGKGYRPGRKMGHINITADSHAELDGPLSALLLAEGISEDVVHRGIGAGARPPPLVGVIMGSHSDLPTMQDAVDVLRDFGVPYEVDVVSAHRTPEKLMTYSRSAVDRGLQVIIAGAGGAAHLPGMVAAMTPLPVIGVPIKTSTLNGQDSLLSIVQMPRGVPVATVAIGNATNAGLLAIRCLCASRPGLRDRMVAYQLDMKNAVDGISRRLLEQGSDKFLEGMGNTSKSVNV</sequence>
<feature type="domain" description="ATP-grasp" evidence="13">
    <location>
        <begin position="149"/>
        <end position="375"/>
    </location>
</feature>
<keyword evidence="15" id="KW-1185">Reference proteome</keyword>
<evidence type="ECO:0000256" key="3">
    <source>
        <dbReference type="ARBA" id="ARBA00006114"/>
    </source>
</evidence>
<dbReference type="InterPro" id="IPR005875">
    <property type="entry name" value="PurK"/>
</dbReference>
<evidence type="ECO:0000256" key="5">
    <source>
        <dbReference type="ARBA" id="ARBA00022741"/>
    </source>
</evidence>
<dbReference type="InterPro" id="IPR016301">
    <property type="entry name" value="Ade2_fungi/plant"/>
</dbReference>
<keyword evidence="5 11" id="KW-0547">Nucleotide-binding</keyword>
<evidence type="ECO:0000256" key="6">
    <source>
        <dbReference type="ARBA" id="ARBA00022755"/>
    </source>
</evidence>
<dbReference type="GO" id="GO:0005524">
    <property type="term" value="F:ATP binding"/>
    <property type="evidence" value="ECO:0007669"/>
    <property type="project" value="UniProtKB-UniRule"/>
</dbReference>
<comment type="catalytic activity">
    <reaction evidence="1">
        <text>5-amino-1-(5-phospho-D-ribosyl)imidazole-4-carboxylate + H(+) = 5-amino-1-(5-phospho-beta-D-ribosyl)imidazole + CO2</text>
        <dbReference type="Rhea" id="RHEA:10792"/>
        <dbReference type="ChEBI" id="CHEBI:15378"/>
        <dbReference type="ChEBI" id="CHEBI:16526"/>
        <dbReference type="ChEBI" id="CHEBI:77657"/>
        <dbReference type="ChEBI" id="CHEBI:137981"/>
        <dbReference type="EC" id="4.1.1.21"/>
    </reaction>
</comment>
<dbReference type="Pfam" id="PF22660">
    <property type="entry name" value="RS_preATP-grasp-like"/>
    <property type="match status" value="1"/>
</dbReference>
<dbReference type="InterPro" id="IPR000031">
    <property type="entry name" value="PurE_dom"/>
</dbReference>
<keyword evidence="9" id="KW-0456">Lyase</keyword>
<comment type="pathway">
    <text evidence="2">Purine metabolism; IMP biosynthesis via de novo pathway; 5-amino-1-(5-phospho-D-ribosyl)imidazole-4-carboxylate from 5-amino-1-(5-phospho-D-ribosyl)imidazole (carboxylase route): step 1/1.</text>
</comment>
<evidence type="ECO:0000313" key="15">
    <source>
        <dbReference type="Proteomes" id="UP001530377"/>
    </source>
</evidence>
<comment type="similarity">
    <text evidence="3">In the C-terminal section; belongs to the AIR carboxylase family. Class I subfamily.</text>
</comment>
<dbReference type="Gene3D" id="3.30.470.20">
    <property type="entry name" value="ATP-grasp fold, B domain"/>
    <property type="match status" value="1"/>
</dbReference>
<dbReference type="HAMAP" id="MF_01928">
    <property type="entry name" value="PurK"/>
    <property type="match status" value="1"/>
</dbReference>
<dbReference type="GO" id="GO:0004638">
    <property type="term" value="F:phosphoribosylaminoimidazole carboxylase activity"/>
    <property type="evidence" value="ECO:0007669"/>
    <property type="project" value="UniProtKB-EC"/>
</dbReference>
<dbReference type="NCBIfam" id="TIGR01162">
    <property type="entry name" value="purE"/>
    <property type="match status" value="1"/>
</dbReference>
<feature type="compositionally biased region" description="Low complexity" evidence="12">
    <location>
        <begin position="21"/>
        <end position="31"/>
    </location>
</feature>
<evidence type="ECO:0000256" key="4">
    <source>
        <dbReference type="ARBA" id="ARBA00012329"/>
    </source>
</evidence>
<organism evidence="14 15">
    <name type="scientific">Cyclostephanos tholiformis</name>
    <dbReference type="NCBI Taxonomy" id="382380"/>
    <lineage>
        <taxon>Eukaryota</taxon>
        <taxon>Sar</taxon>
        <taxon>Stramenopiles</taxon>
        <taxon>Ochrophyta</taxon>
        <taxon>Bacillariophyta</taxon>
        <taxon>Coscinodiscophyceae</taxon>
        <taxon>Thalassiosirophycidae</taxon>
        <taxon>Stephanodiscales</taxon>
        <taxon>Stephanodiscaceae</taxon>
        <taxon>Cyclostephanos</taxon>
    </lineage>
</organism>
<evidence type="ECO:0000256" key="1">
    <source>
        <dbReference type="ARBA" id="ARBA00001244"/>
    </source>
</evidence>
<dbReference type="SUPFAM" id="SSF51246">
    <property type="entry name" value="Rudiment single hybrid motif"/>
    <property type="match status" value="1"/>
</dbReference>
<keyword evidence="7" id="KW-0210">Decarboxylase</keyword>
<evidence type="ECO:0000256" key="12">
    <source>
        <dbReference type="SAM" id="MobiDB-lite"/>
    </source>
</evidence>
<evidence type="ECO:0000256" key="7">
    <source>
        <dbReference type="ARBA" id="ARBA00022793"/>
    </source>
</evidence>
<dbReference type="InterPro" id="IPR040686">
    <property type="entry name" value="PurK_C"/>
</dbReference>
<gene>
    <name evidence="14" type="ORF">ACHAXA_010890</name>
</gene>
<dbReference type="InterPro" id="IPR013815">
    <property type="entry name" value="ATP_grasp_subdomain_1"/>
</dbReference>
<keyword evidence="6" id="KW-0658">Purine biosynthesis</keyword>
<evidence type="ECO:0000259" key="13">
    <source>
        <dbReference type="PROSITE" id="PS50975"/>
    </source>
</evidence>
<dbReference type="SMART" id="SM01001">
    <property type="entry name" value="AIRC"/>
    <property type="match status" value="1"/>
</dbReference>
<dbReference type="GO" id="GO:0006164">
    <property type="term" value="P:purine nucleotide biosynthetic process"/>
    <property type="evidence" value="ECO:0007669"/>
    <property type="project" value="UniProtKB-KW"/>
</dbReference>
<evidence type="ECO:0000313" key="14">
    <source>
        <dbReference type="EMBL" id="KAL3808724.1"/>
    </source>
</evidence>
<dbReference type="InterPro" id="IPR054350">
    <property type="entry name" value="PurT/PurK_preATP-grasp"/>
</dbReference>
<evidence type="ECO:0000256" key="2">
    <source>
        <dbReference type="ARBA" id="ARBA00004747"/>
    </source>
</evidence>
<dbReference type="Gene3D" id="3.40.50.20">
    <property type="match status" value="1"/>
</dbReference>
<dbReference type="PANTHER" id="PTHR11609">
    <property type="entry name" value="PURINE BIOSYNTHESIS PROTEIN 6/7, PUR6/7"/>
    <property type="match status" value="1"/>
</dbReference>
<name>A0ABD3R7P1_9STRA</name>
<comment type="caution">
    <text evidence="14">The sequence shown here is derived from an EMBL/GenBank/DDBJ whole genome shotgun (WGS) entry which is preliminary data.</text>
</comment>
<dbReference type="InterPro" id="IPR011761">
    <property type="entry name" value="ATP-grasp"/>
</dbReference>
<feature type="region of interest" description="Disordered" evidence="12">
    <location>
        <begin position="1"/>
        <end position="31"/>
    </location>
</feature>
<dbReference type="Proteomes" id="UP001530377">
    <property type="component" value="Unassembled WGS sequence"/>
</dbReference>
<reference evidence="14 15" key="1">
    <citation type="submission" date="2024-10" db="EMBL/GenBank/DDBJ databases">
        <title>Updated reference genomes for cyclostephanoid diatoms.</title>
        <authorList>
            <person name="Roberts W.R."/>
            <person name="Alverson A.J."/>
        </authorList>
    </citation>
    <scope>NUCLEOTIDE SEQUENCE [LARGE SCALE GENOMIC DNA]</scope>
    <source>
        <strain evidence="14 15">AJA228-03</strain>
    </source>
</reference>
<dbReference type="SUPFAM" id="SSF52440">
    <property type="entry name" value="PreATP-grasp domain"/>
    <property type="match status" value="1"/>
</dbReference>